<dbReference type="Pfam" id="PF09758">
    <property type="entry name" value="FPL"/>
    <property type="match status" value="1"/>
</dbReference>
<evidence type="ECO:0000313" key="3">
    <source>
        <dbReference type="EMBL" id="EDO26306.1"/>
    </source>
</evidence>
<dbReference type="eggNOG" id="KOG2219">
    <property type="taxonomic scope" value="Eukaryota"/>
</dbReference>
<dbReference type="GO" id="GO:0006914">
    <property type="term" value="P:autophagy"/>
    <property type="evidence" value="ECO:0007669"/>
    <property type="project" value="UniProtKB-KW"/>
</dbReference>
<gene>
    <name evidence="3" type="ORF">NEMVEDRAFT_v1g154682</name>
</gene>
<dbReference type="PANTHER" id="PTHR21481">
    <property type="entry name" value="PROTEIN CLEC16A"/>
    <property type="match status" value="1"/>
</dbReference>
<organism evidence="3 4">
    <name type="scientific">Nematostella vectensis</name>
    <name type="common">Starlet sea anemone</name>
    <dbReference type="NCBI Taxonomy" id="45351"/>
    <lineage>
        <taxon>Eukaryota</taxon>
        <taxon>Metazoa</taxon>
        <taxon>Cnidaria</taxon>
        <taxon>Anthozoa</taxon>
        <taxon>Hexacorallia</taxon>
        <taxon>Actiniaria</taxon>
        <taxon>Edwardsiidae</taxon>
        <taxon>Nematostella</taxon>
    </lineage>
</organism>
<proteinExistence type="predicted"/>
<dbReference type="Proteomes" id="UP000001593">
    <property type="component" value="Unassembled WGS sequence"/>
</dbReference>
<dbReference type="EMBL" id="DS476217">
    <property type="protein sequence ID" value="EDO26306.1"/>
    <property type="molecule type" value="Genomic_DNA"/>
</dbReference>
<dbReference type="PANTHER" id="PTHR21481:SF0">
    <property type="entry name" value="PROTEIN CLEC16A"/>
    <property type="match status" value="1"/>
</dbReference>
<accession>A7TCC8</accession>
<dbReference type="STRING" id="45351.A7TCC8"/>
<feature type="domain" description="FPL" evidence="2">
    <location>
        <begin position="1"/>
        <end position="68"/>
    </location>
</feature>
<dbReference type="HOGENOM" id="CLU_2765187_0_0_1"/>
<keyword evidence="1" id="KW-0072">Autophagy</keyword>
<dbReference type="InParanoid" id="A7TCC8"/>
<dbReference type="PhylomeDB" id="A7TCC8"/>
<keyword evidence="4" id="KW-1185">Reference proteome</keyword>
<protein>
    <recommendedName>
        <fullName evidence="2">FPL domain-containing protein</fullName>
    </recommendedName>
</protein>
<dbReference type="InterPro" id="IPR039272">
    <property type="entry name" value="CLEC16A/TT9"/>
</dbReference>
<sequence length="70" mass="8159">LQTLSILFKNTPNESSLNYLLSNNHVNSIIIHKFDFSDEEVLAYYISFLKTLSLKLNTQTIHFFFNEVCS</sequence>
<dbReference type="AlphaFoldDB" id="A7TCC8"/>
<dbReference type="InterPro" id="IPR019155">
    <property type="entry name" value="CLEC16A/TT9_N"/>
</dbReference>
<evidence type="ECO:0000256" key="1">
    <source>
        <dbReference type="ARBA" id="ARBA00023006"/>
    </source>
</evidence>
<feature type="non-terminal residue" evidence="3">
    <location>
        <position position="70"/>
    </location>
</feature>
<reference evidence="3 4" key="1">
    <citation type="journal article" date="2007" name="Science">
        <title>Sea anemone genome reveals ancestral eumetazoan gene repertoire and genomic organization.</title>
        <authorList>
            <person name="Putnam N.H."/>
            <person name="Srivastava M."/>
            <person name="Hellsten U."/>
            <person name="Dirks B."/>
            <person name="Chapman J."/>
            <person name="Salamov A."/>
            <person name="Terry A."/>
            <person name="Shapiro H."/>
            <person name="Lindquist E."/>
            <person name="Kapitonov V.V."/>
            <person name="Jurka J."/>
            <person name="Genikhovich G."/>
            <person name="Grigoriev I.V."/>
            <person name="Lucas S.M."/>
            <person name="Steele R.E."/>
            <person name="Finnerty J.R."/>
            <person name="Technau U."/>
            <person name="Martindale M.Q."/>
            <person name="Rokhsar D.S."/>
        </authorList>
    </citation>
    <scope>NUCLEOTIDE SEQUENCE [LARGE SCALE GENOMIC DNA]</scope>
    <source>
        <strain evidence="4">CH2 X CH6</strain>
    </source>
</reference>
<evidence type="ECO:0000313" key="4">
    <source>
        <dbReference type="Proteomes" id="UP000001593"/>
    </source>
</evidence>
<name>A7TCC8_NEMVE</name>
<evidence type="ECO:0000259" key="2">
    <source>
        <dbReference type="Pfam" id="PF09758"/>
    </source>
</evidence>